<reference evidence="1" key="1">
    <citation type="submission" date="2018-05" db="EMBL/GenBank/DDBJ databases">
        <authorList>
            <person name="Lanie J.A."/>
            <person name="Ng W.-L."/>
            <person name="Kazmierczak K.M."/>
            <person name="Andrzejewski T.M."/>
            <person name="Davidsen T.M."/>
            <person name="Wayne K.J."/>
            <person name="Tettelin H."/>
            <person name="Glass J.I."/>
            <person name="Rusch D."/>
            <person name="Podicherti R."/>
            <person name="Tsui H.-C.T."/>
            <person name="Winkler M.E."/>
        </authorList>
    </citation>
    <scope>NUCLEOTIDE SEQUENCE</scope>
</reference>
<accession>A0A381TJU3</accession>
<dbReference type="EMBL" id="UINC01004718">
    <property type="protein sequence ID" value="SVA16356.1"/>
    <property type="molecule type" value="Genomic_DNA"/>
</dbReference>
<protein>
    <submittedName>
        <fullName evidence="1">Uncharacterized protein</fullName>
    </submittedName>
</protein>
<proteinExistence type="predicted"/>
<sequence length="41" mass="4496">MMKVPERDTKQDGLKGHLVGSTEAVDWEGATNEGIFRVSCC</sequence>
<evidence type="ECO:0000313" key="1">
    <source>
        <dbReference type="EMBL" id="SVA16356.1"/>
    </source>
</evidence>
<name>A0A381TJU3_9ZZZZ</name>
<organism evidence="1">
    <name type="scientific">marine metagenome</name>
    <dbReference type="NCBI Taxonomy" id="408172"/>
    <lineage>
        <taxon>unclassified sequences</taxon>
        <taxon>metagenomes</taxon>
        <taxon>ecological metagenomes</taxon>
    </lineage>
</organism>
<gene>
    <name evidence="1" type="ORF">METZ01_LOCUS69210</name>
</gene>
<dbReference type="AlphaFoldDB" id="A0A381TJU3"/>